<reference evidence="2" key="1">
    <citation type="submission" date="2022-12" db="EMBL/GenBank/DDBJ databases">
        <title>New Phytohabitans aurantiacus sp. RD004123 nov., an actinomycete isolated from soil.</title>
        <authorList>
            <person name="Triningsih D.W."/>
            <person name="Harunari E."/>
            <person name="Igarashi Y."/>
        </authorList>
    </citation>
    <scope>NUCLEOTIDE SEQUENCE</scope>
    <source>
        <strain evidence="2">RD004123</strain>
    </source>
</reference>
<evidence type="ECO:0000259" key="1">
    <source>
        <dbReference type="Pfam" id="PF13228"/>
    </source>
</evidence>
<sequence>MTASSRRLYGGSVYPPFLPGLTLCRAFYAEAVRPLLDEAFPGLRYAAARVGPGSDAAGFDSERSVDHDWGPRLELFVAPSDAARHRDEISALLAARLPKRFRGWPTHFAPAEGPVRVMAATDGPVAHRVVVTDVGAWCGELLGFDPRAGVTILDWLATPAQRFAEVTGGDVFYDGIGELSAVRAALSWYPDDVWRYLLACQWARIGEEEPFVGRTAEAGDEVGSRVVAARMAREVMRLCLLLARRFPPYSKWLGTAFAGLPGVAPIAAALDEALSAGAAPRQAALCAAYEAAGEWQNRLGLAPPVDATRRPFFDRPYPVIDGGRFAAALVSRIEDADLAALPLIGAIDQYVDSTPALCQPRLARALMSAAWPSPQ</sequence>
<accession>A0ABQ5R8M3</accession>
<evidence type="ECO:0000313" key="2">
    <source>
        <dbReference type="EMBL" id="GLI02232.1"/>
    </source>
</evidence>
<name>A0ABQ5R8M3_9ACTN</name>
<keyword evidence="3" id="KW-1185">Reference proteome</keyword>
<feature type="domain" description="DUF4037" evidence="1">
    <location>
        <begin position="155"/>
        <end position="253"/>
    </location>
</feature>
<dbReference type="EMBL" id="BSDI01000057">
    <property type="protein sequence ID" value="GLI02232.1"/>
    <property type="molecule type" value="Genomic_DNA"/>
</dbReference>
<dbReference type="Proteomes" id="UP001144280">
    <property type="component" value="Unassembled WGS sequence"/>
</dbReference>
<gene>
    <name evidence="2" type="ORF">Pa4123_75100</name>
</gene>
<dbReference type="InterPro" id="IPR025117">
    <property type="entry name" value="DUF4037"/>
</dbReference>
<organism evidence="2 3">
    <name type="scientific">Phytohabitans aurantiacus</name>
    <dbReference type="NCBI Taxonomy" id="3016789"/>
    <lineage>
        <taxon>Bacteria</taxon>
        <taxon>Bacillati</taxon>
        <taxon>Actinomycetota</taxon>
        <taxon>Actinomycetes</taxon>
        <taxon>Micromonosporales</taxon>
        <taxon>Micromonosporaceae</taxon>
    </lineage>
</organism>
<evidence type="ECO:0000313" key="3">
    <source>
        <dbReference type="Proteomes" id="UP001144280"/>
    </source>
</evidence>
<proteinExistence type="predicted"/>
<protein>
    <recommendedName>
        <fullName evidence="1">DUF4037 domain-containing protein</fullName>
    </recommendedName>
</protein>
<dbReference type="Pfam" id="PF13228">
    <property type="entry name" value="DUF4037"/>
    <property type="match status" value="1"/>
</dbReference>
<comment type="caution">
    <text evidence="2">The sequence shown here is derived from an EMBL/GenBank/DDBJ whole genome shotgun (WGS) entry which is preliminary data.</text>
</comment>